<feature type="transmembrane region" description="Helical" evidence="23">
    <location>
        <begin position="295"/>
        <end position="313"/>
    </location>
</feature>
<keyword evidence="5" id="KW-0153">Cholesterol metabolism</keyword>
<dbReference type="GO" id="GO:0047598">
    <property type="term" value="F:7-dehydrocholesterol reductase activity"/>
    <property type="evidence" value="ECO:0007669"/>
    <property type="project" value="UniProtKB-EC"/>
</dbReference>
<accession>A0AAD7F0K1</accession>
<comment type="subcellular location">
    <subcellularLocation>
        <location evidence="1">Endoplasmic reticulum membrane</location>
        <topology evidence="1">Multi-pass membrane protein</topology>
    </subcellularLocation>
</comment>
<dbReference type="GO" id="GO:0016132">
    <property type="term" value="P:brassinosteroid biosynthetic process"/>
    <property type="evidence" value="ECO:0007669"/>
    <property type="project" value="TreeGrafter"/>
</dbReference>
<dbReference type="FunFam" id="1.20.120.1630:FF:000004">
    <property type="entry name" value="7-dehydrocholesterol reductase"/>
    <property type="match status" value="1"/>
</dbReference>
<evidence type="ECO:0000313" key="25">
    <source>
        <dbReference type="Proteomes" id="UP001218218"/>
    </source>
</evidence>
<keyword evidence="14" id="KW-0443">Lipid metabolism</keyword>
<evidence type="ECO:0000256" key="20">
    <source>
        <dbReference type="ARBA" id="ARBA00042688"/>
    </source>
</evidence>
<evidence type="ECO:0000256" key="22">
    <source>
        <dbReference type="ARBA" id="ARBA00047826"/>
    </source>
</evidence>
<evidence type="ECO:0000256" key="5">
    <source>
        <dbReference type="ARBA" id="ARBA00022548"/>
    </source>
</evidence>
<dbReference type="InterPro" id="IPR001171">
    <property type="entry name" value="ERG24_DHCR-like"/>
</dbReference>
<dbReference type="PROSITE" id="PS01018">
    <property type="entry name" value="STEROL_REDUCT_2"/>
    <property type="match status" value="1"/>
</dbReference>
<keyword evidence="6 23" id="KW-0812">Transmembrane</keyword>
<keyword evidence="15 23" id="KW-0472">Membrane</keyword>
<feature type="transmembrane region" description="Helical" evidence="23">
    <location>
        <begin position="160"/>
        <end position="180"/>
    </location>
</feature>
<comment type="catalytic activity">
    <reaction evidence="21">
        <text>cholesterol + NADP(+) = 7-dehydrocholesterol + NADPH + H(+)</text>
        <dbReference type="Rhea" id="RHEA:23984"/>
        <dbReference type="ChEBI" id="CHEBI:15378"/>
        <dbReference type="ChEBI" id="CHEBI:16113"/>
        <dbReference type="ChEBI" id="CHEBI:17759"/>
        <dbReference type="ChEBI" id="CHEBI:57783"/>
        <dbReference type="ChEBI" id="CHEBI:58349"/>
        <dbReference type="EC" id="1.3.1.21"/>
    </reaction>
    <physiologicalReaction direction="right-to-left" evidence="21">
        <dbReference type="Rhea" id="RHEA:23986"/>
    </physiologicalReaction>
</comment>
<dbReference type="Pfam" id="PF01222">
    <property type="entry name" value="ERG4_ERG24"/>
    <property type="match status" value="1"/>
</dbReference>
<evidence type="ECO:0000256" key="2">
    <source>
        <dbReference type="ARBA" id="ARBA00004770"/>
    </source>
</evidence>
<keyword evidence="8" id="KW-0256">Endoplasmic reticulum</keyword>
<organism evidence="24 25">
    <name type="scientific">Mycena albidolilacea</name>
    <dbReference type="NCBI Taxonomy" id="1033008"/>
    <lineage>
        <taxon>Eukaryota</taxon>
        <taxon>Fungi</taxon>
        <taxon>Dikarya</taxon>
        <taxon>Basidiomycota</taxon>
        <taxon>Agaricomycotina</taxon>
        <taxon>Agaricomycetes</taxon>
        <taxon>Agaricomycetidae</taxon>
        <taxon>Agaricales</taxon>
        <taxon>Marasmiineae</taxon>
        <taxon>Mycenaceae</taxon>
        <taxon>Mycena</taxon>
    </lineage>
</organism>
<feature type="transmembrane region" description="Helical" evidence="23">
    <location>
        <begin position="325"/>
        <end position="344"/>
    </location>
</feature>
<evidence type="ECO:0000256" key="23">
    <source>
        <dbReference type="SAM" id="Phobius"/>
    </source>
</evidence>
<evidence type="ECO:0000256" key="11">
    <source>
        <dbReference type="ARBA" id="ARBA00022989"/>
    </source>
</evidence>
<evidence type="ECO:0000256" key="10">
    <source>
        <dbReference type="ARBA" id="ARBA00022955"/>
    </source>
</evidence>
<keyword evidence="7" id="KW-0152">Cholesterol biosynthesis</keyword>
<keyword evidence="9" id="KW-0521">NADP</keyword>
<evidence type="ECO:0000256" key="8">
    <source>
        <dbReference type="ARBA" id="ARBA00022824"/>
    </source>
</evidence>
<feature type="transmembrane region" description="Helical" evidence="23">
    <location>
        <begin position="29"/>
        <end position="49"/>
    </location>
</feature>
<comment type="caution">
    <text evidence="24">The sequence shown here is derived from an EMBL/GenBank/DDBJ whole genome shotgun (WGS) entry which is preliminary data.</text>
</comment>
<reference evidence="24" key="1">
    <citation type="submission" date="2023-03" db="EMBL/GenBank/DDBJ databases">
        <title>Massive genome expansion in bonnet fungi (Mycena s.s.) driven by repeated elements and novel gene families across ecological guilds.</title>
        <authorList>
            <consortium name="Lawrence Berkeley National Laboratory"/>
            <person name="Harder C.B."/>
            <person name="Miyauchi S."/>
            <person name="Viragh M."/>
            <person name="Kuo A."/>
            <person name="Thoen E."/>
            <person name="Andreopoulos B."/>
            <person name="Lu D."/>
            <person name="Skrede I."/>
            <person name="Drula E."/>
            <person name="Henrissat B."/>
            <person name="Morin E."/>
            <person name="Kohler A."/>
            <person name="Barry K."/>
            <person name="LaButti K."/>
            <person name="Morin E."/>
            <person name="Salamov A."/>
            <person name="Lipzen A."/>
            <person name="Mereny Z."/>
            <person name="Hegedus B."/>
            <person name="Baldrian P."/>
            <person name="Stursova M."/>
            <person name="Weitz H."/>
            <person name="Taylor A."/>
            <person name="Grigoriev I.V."/>
            <person name="Nagy L.G."/>
            <person name="Martin F."/>
            <person name="Kauserud H."/>
        </authorList>
    </citation>
    <scope>NUCLEOTIDE SEQUENCE</scope>
    <source>
        <strain evidence="24">CBHHK002</strain>
    </source>
</reference>
<evidence type="ECO:0000256" key="7">
    <source>
        <dbReference type="ARBA" id="ARBA00022778"/>
    </source>
</evidence>
<evidence type="ECO:0000256" key="13">
    <source>
        <dbReference type="ARBA" id="ARBA00023011"/>
    </source>
</evidence>
<keyword evidence="16" id="KW-1207">Sterol metabolism</keyword>
<gene>
    <name evidence="24" type="ORF">DFH08DRAFT_911682</name>
</gene>
<keyword evidence="13" id="KW-0756">Sterol biosynthesis</keyword>
<comment type="similarity">
    <text evidence="3">Belongs to the ERG4/ERG24 family.</text>
</comment>
<feature type="transmembrane region" description="Helical" evidence="23">
    <location>
        <begin position="127"/>
        <end position="148"/>
    </location>
</feature>
<dbReference type="PROSITE" id="PS01017">
    <property type="entry name" value="STEROL_REDUCT_1"/>
    <property type="match status" value="1"/>
</dbReference>
<dbReference type="Proteomes" id="UP001218218">
    <property type="component" value="Unassembled WGS sequence"/>
</dbReference>
<dbReference type="Gene3D" id="1.20.120.1630">
    <property type="match status" value="1"/>
</dbReference>
<sequence>MSVLRTTKLKLSQVSPHINPLWGRSSTPAIFEIAFCATLVILCPAFFLIPWSTVELFDGSIGKMLVGLGDMDGVYSILNSARASLPSVVDSMKVYGIWVVFQATLFIVLPGPIGYGDTTPAGNRLPYKINGLLSWFLTIGVFILGAMFSCWDADIVAKQWTGLMVAASAYGTVLTAVVYVKAHVAPSHPSDRKFSGSLFHDIFAGIELNPRFGDLDLKLFNIGRVGMTSWTIVQVKITTETILKNLSLAASQYRQFGYVCNSMIVVNILQNLYILDFFCQEDWYTRTIDIAHDHFGFYLAWGGAAWIPSIYTLQAQYLAHYPVNLSRITTLTILLLGVFGYWMFRASNVQRNVARRTAGNCVIWGKKPVVLTAHYTTSNGKTHTSLLLCSGFWGIARHFNYMGDLILSFAMCAPCGTRNVLPYAYFVQMTALLIHRSIRDEDRCSKKYGKDWELYKAQVPYALIPGIY</sequence>
<dbReference type="GO" id="GO:0005789">
    <property type="term" value="C:endoplasmic reticulum membrane"/>
    <property type="evidence" value="ECO:0007669"/>
    <property type="project" value="UniProtKB-SubCell"/>
</dbReference>
<evidence type="ECO:0000256" key="3">
    <source>
        <dbReference type="ARBA" id="ARBA00005402"/>
    </source>
</evidence>
<dbReference type="EMBL" id="JARIHO010000007">
    <property type="protein sequence ID" value="KAJ7358181.1"/>
    <property type="molecule type" value="Genomic_DNA"/>
</dbReference>
<evidence type="ECO:0000256" key="18">
    <source>
        <dbReference type="ARBA" id="ARBA00038851"/>
    </source>
</evidence>
<keyword evidence="25" id="KW-1185">Reference proteome</keyword>
<name>A0AAD7F0K1_9AGAR</name>
<comment type="catalytic activity">
    <reaction evidence="22">
        <text>7-dehydrodesmosterol + NADPH + H(+) = desmosterol + NADP(+)</text>
        <dbReference type="Rhea" id="RHEA:46740"/>
        <dbReference type="ChEBI" id="CHEBI:15378"/>
        <dbReference type="ChEBI" id="CHEBI:17737"/>
        <dbReference type="ChEBI" id="CHEBI:27910"/>
        <dbReference type="ChEBI" id="CHEBI:57783"/>
        <dbReference type="ChEBI" id="CHEBI:58349"/>
    </reaction>
    <physiologicalReaction direction="left-to-right" evidence="22">
        <dbReference type="Rhea" id="RHEA:46741"/>
    </physiologicalReaction>
</comment>
<evidence type="ECO:0000256" key="9">
    <source>
        <dbReference type="ARBA" id="ARBA00022857"/>
    </source>
</evidence>
<evidence type="ECO:0000256" key="1">
    <source>
        <dbReference type="ARBA" id="ARBA00004477"/>
    </source>
</evidence>
<evidence type="ECO:0000256" key="17">
    <source>
        <dbReference type="ARBA" id="ARBA00023221"/>
    </source>
</evidence>
<evidence type="ECO:0000256" key="15">
    <source>
        <dbReference type="ARBA" id="ARBA00023136"/>
    </source>
</evidence>
<comment type="pathway">
    <text evidence="2">Steroid biosynthesis; cholesterol biosynthesis.</text>
</comment>
<dbReference type="GO" id="GO:0006695">
    <property type="term" value="P:cholesterol biosynthetic process"/>
    <property type="evidence" value="ECO:0007669"/>
    <property type="project" value="UniProtKB-KW"/>
</dbReference>
<keyword evidence="11 23" id="KW-1133">Transmembrane helix</keyword>
<evidence type="ECO:0000313" key="24">
    <source>
        <dbReference type="EMBL" id="KAJ7358181.1"/>
    </source>
</evidence>
<dbReference type="AlphaFoldDB" id="A0AAD7F0K1"/>
<evidence type="ECO:0000256" key="14">
    <source>
        <dbReference type="ARBA" id="ARBA00023098"/>
    </source>
</evidence>
<evidence type="ECO:0000256" key="4">
    <source>
        <dbReference type="ARBA" id="ARBA00022516"/>
    </source>
</evidence>
<keyword evidence="4" id="KW-0444">Lipid biosynthesis</keyword>
<dbReference type="InterPro" id="IPR018083">
    <property type="entry name" value="Sterol_reductase_CS"/>
</dbReference>
<feature type="transmembrane region" description="Helical" evidence="23">
    <location>
        <begin position="95"/>
        <end position="115"/>
    </location>
</feature>
<dbReference type="PANTHER" id="PTHR21257:SF38">
    <property type="entry name" value="7-DEHYDROCHOLESTEROL REDUCTASE"/>
    <property type="match status" value="1"/>
</dbReference>
<evidence type="ECO:0000256" key="16">
    <source>
        <dbReference type="ARBA" id="ARBA00023166"/>
    </source>
</evidence>
<evidence type="ECO:0000256" key="19">
    <source>
        <dbReference type="ARBA" id="ARBA00039984"/>
    </source>
</evidence>
<keyword evidence="10" id="KW-0752">Steroid biosynthesis</keyword>
<evidence type="ECO:0000256" key="6">
    <source>
        <dbReference type="ARBA" id="ARBA00022692"/>
    </source>
</evidence>
<keyword evidence="17" id="KW-0753">Steroid metabolism</keyword>
<proteinExistence type="inferred from homology"/>
<protein>
    <recommendedName>
        <fullName evidence="19">7-dehydrocholesterol reductase</fullName>
        <ecNumber evidence="18">1.3.1.21</ecNumber>
    </recommendedName>
    <alternativeName>
        <fullName evidence="20">Sterol Delta(7)-reductase</fullName>
    </alternativeName>
</protein>
<evidence type="ECO:0000256" key="12">
    <source>
        <dbReference type="ARBA" id="ARBA00023002"/>
    </source>
</evidence>
<dbReference type="PANTHER" id="PTHR21257">
    <property type="entry name" value="DELTA(14)-STEROL REDUCTASE"/>
    <property type="match status" value="1"/>
</dbReference>
<evidence type="ECO:0000256" key="21">
    <source>
        <dbReference type="ARBA" id="ARBA00047795"/>
    </source>
</evidence>
<keyword evidence="12" id="KW-0560">Oxidoreductase</keyword>
<dbReference type="EC" id="1.3.1.21" evidence="18"/>